<comment type="caution">
    <text evidence="6">The sequence shown here is derived from an EMBL/GenBank/DDBJ whole genome shotgun (WGS) entry which is preliminary data.</text>
</comment>
<feature type="signal peptide" evidence="4">
    <location>
        <begin position="1"/>
        <end position="22"/>
    </location>
</feature>
<dbReference type="GO" id="GO:0030313">
    <property type="term" value="C:cell envelope"/>
    <property type="evidence" value="ECO:0007669"/>
    <property type="project" value="UniProtKB-SubCell"/>
</dbReference>
<dbReference type="SUPFAM" id="SSF53822">
    <property type="entry name" value="Periplasmic binding protein-like I"/>
    <property type="match status" value="1"/>
</dbReference>
<dbReference type="InterPro" id="IPR028082">
    <property type="entry name" value="Peripla_BP_I"/>
</dbReference>
<dbReference type="AlphaFoldDB" id="A0A2T0WDP4"/>
<dbReference type="Pfam" id="PF13407">
    <property type="entry name" value="Peripla_BP_4"/>
    <property type="match status" value="1"/>
</dbReference>
<dbReference type="Gene3D" id="3.40.50.2300">
    <property type="match status" value="2"/>
</dbReference>
<accession>A0A2T0WDP4</accession>
<evidence type="ECO:0000256" key="3">
    <source>
        <dbReference type="ARBA" id="ARBA00022729"/>
    </source>
</evidence>
<evidence type="ECO:0000256" key="1">
    <source>
        <dbReference type="ARBA" id="ARBA00004196"/>
    </source>
</evidence>
<reference evidence="6 7" key="1">
    <citation type="submission" date="2018-03" db="EMBL/GenBank/DDBJ databases">
        <title>Genomic Encyclopedia of Archaeal and Bacterial Type Strains, Phase II (KMG-II): from individual species to whole genera.</title>
        <authorList>
            <person name="Goeker M."/>
        </authorList>
    </citation>
    <scope>NUCLEOTIDE SEQUENCE [LARGE SCALE GENOMIC DNA]</scope>
    <source>
        <strain evidence="6 7">DSM 100212</strain>
    </source>
</reference>
<dbReference type="PANTHER" id="PTHR46847">
    <property type="entry name" value="D-ALLOSE-BINDING PERIPLASMIC PROTEIN-RELATED"/>
    <property type="match status" value="1"/>
</dbReference>
<name>A0A2T0WDP4_9RHOB</name>
<dbReference type="Proteomes" id="UP000238392">
    <property type="component" value="Unassembled WGS sequence"/>
</dbReference>
<sequence length="320" mass="33112">MNHLKTTAAAVIATLCATAASAEGCTIGISMKTLDAPYFAAQDVAARKRAEEIGCTPISADAGNDLNKQVADVEDLVAQGVDALIINVRDSQGLVRAVNAAADAGVPVIAIDSSIDASANIVTLVQSSNTRNGMLVGQWLADETDGQDLKIALLSGDQGNEVGQERRLGVLAGLIEGQLKNGGKASYEIVGQGWGGWGNEGGLTAMEDILTAHPDVNVVLGENDSMLLGARNALRAQGLEDKVLLVAAADGQKEALELIKTGEYGATGLNNPAQVAATAVDIAKGVIDGTMTDIPKITYTEPAVITQQNVDQYYNPEAVF</sequence>
<keyword evidence="3 4" id="KW-0732">Signal</keyword>
<comment type="subcellular location">
    <subcellularLocation>
        <location evidence="1">Cell envelope</location>
    </subcellularLocation>
</comment>
<organism evidence="6 7">
    <name type="scientific">Donghicola tyrosinivorans</name>
    <dbReference type="NCBI Taxonomy" id="1652492"/>
    <lineage>
        <taxon>Bacteria</taxon>
        <taxon>Pseudomonadati</taxon>
        <taxon>Pseudomonadota</taxon>
        <taxon>Alphaproteobacteria</taxon>
        <taxon>Rhodobacterales</taxon>
        <taxon>Roseobacteraceae</taxon>
        <taxon>Donghicola</taxon>
    </lineage>
</organism>
<evidence type="ECO:0000313" key="6">
    <source>
        <dbReference type="EMBL" id="PRY84822.1"/>
    </source>
</evidence>
<feature type="domain" description="Periplasmic binding protein" evidence="5">
    <location>
        <begin position="27"/>
        <end position="289"/>
    </location>
</feature>
<dbReference type="EMBL" id="PVTQ01000020">
    <property type="protein sequence ID" value="PRY84822.1"/>
    <property type="molecule type" value="Genomic_DNA"/>
</dbReference>
<evidence type="ECO:0000259" key="5">
    <source>
        <dbReference type="Pfam" id="PF13407"/>
    </source>
</evidence>
<dbReference type="OrthoDB" id="3837830at2"/>
<comment type="similarity">
    <text evidence="2">Belongs to the bacterial solute-binding protein 2 family.</text>
</comment>
<keyword evidence="7" id="KW-1185">Reference proteome</keyword>
<feature type="chain" id="PRO_5015438985" evidence="4">
    <location>
        <begin position="23"/>
        <end position="320"/>
    </location>
</feature>
<dbReference type="RefSeq" id="WP_106268123.1">
    <property type="nucleotide sequence ID" value="NZ_PVTQ01000020.1"/>
</dbReference>
<dbReference type="InterPro" id="IPR025997">
    <property type="entry name" value="SBP_2_dom"/>
</dbReference>
<dbReference type="GO" id="GO:0030246">
    <property type="term" value="F:carbohydrate binding"/>
    <property type="evidence" value="ECO:0007669"/>
    <property type="project" value="UniProtKB-ARBA"/>
</dbReference>
<protein>
    <submittedName>
        <fullName evidence="6">Ribose transport system substrate-binding protein</fullName>
    </submittedName>
</protein>
<proteinExistence type="inferred from homology"/>
<gene>
    <name evidence="6" type="ORF">CLV74_12034</name>
</gene>
<evidence type="ECO:0000256" key="4">
    <source>
        <dbReference type="SAM" id="SignalP"/>
    </source>
</evidence>
<dbReference type="PANTHER" id="PTHR46847:SF1">
    <property type="entry name" value="D-ALLOSE-BINDING PERIPLASMIC PROTEIN-RELATED"/>
    <property type="match status" value="1"/>
</dbReference>
<evidence type="ECO:0000256" key="2">
    <source>
        <dbReference type="ARBA" id="ARBA00007639"/>
    </source>
</evidence>
<evidence type="ECO:0000313" key="7">
    <source>
        <dbReference type="Proteomes" id="UP000238392"/>
    </source>
</evidence>